<keyword evidence="6" id="KW-1185">Reference proteome</keyword>
<name>A0A317PL05_9HYPH</name>
<dbReference type="InterPro" id="IPR051312">
    <property type="entry name" value="Diverse_Substr_Oxidored"/>
</dbReference>
<organism evidence="5 6">
    <name type="scientific">Hoeflea marina</name>
    <dbReference type="NCBI Taxonomy" id="274592"/>
    <lineage>
        <taxon>Bacteria</taxon>
        <taxon>Pseudomonadati</taxon>
        <taxon>Pseudomonadota</taxon>
        <taxon>Alphaproteobacteria</taxon>
        <taxon>Hyphomicrobiales</taxon>
        <taxon>Rhizobiaceae</taxon>
        <taxon>Hoeflea</taxon>
    </lineage>
</organism>
<dbReference type="GO" id="GO:0016491">
    <property type="term" value="F:oxidoreductase activity"/>
    <property type="evidence" value="ECO:0007669"/>
    <property type="project" value="UniProtKB-KW"/>
</dbReference>
<evidence type="ECO:0000256" key="1">
    <source>
        <dbReference type="ARBA" id="ARBA00022630"/>
    </source>
</evidence>
<dbReference type="SMART" id="SM01092">
    <property type="entry name" value="CO_deh_flav_C"/>
    <property type="match status" value="1"/>
</dbReference>
<dbReference type="SUPFAM" id="SSF55447">
    <property type="entry name" value="CO dehydrogenase flavoprotein C-terminal domain-like"/>
    <property type="match status" value="1"/>
</dbReference>
<evidence type="ECO:0000256" key="3">
    <source>
        <dbReference type="ARBA" id="ARBA00023002"/>
    </source>
</evidence>
<keyword evidence="2" id="KW-0274">FAD</keyword>
<dbReference type="GO" id="GO:0071949">
    <property type="term" value="F:FAD binding"/>
    <property type="evidence" value="ECO:0007669"/>
    <property type="project" value="InterPro"/>
</dbReference>
<evidence type="ECO:0000313" key="5">
    <source>
        <dbReference type="EMBL" id="PWW01437.1"/>
    </source>
</evidence>
<dbReference type="PANTHER" id="PTHR42659">
    <property type="entry name" value="XANTHINE DEHYDROGENASE SUBUNIT C-RELATED"/>
    <property type="match status" value="1"/>
</dbReference>
<accession>A0A317PL05</accession>
<evidence type="ECO:0000313" key="6">
    <source>
        <dbReference type="Proteomes" id="UP000246352"/>
    </source>
</evidence>
<dbReference type="InterPro" id="IPR016166">
    <property type="entry name" value="FAD-bd_PCMH"/>
</dbReference>
<dbReference type="Pfam" id="PF03450">
    <property type="entry name" value="CO_deh_flav_C"/>
    <property type="match status" value="1"/>
</dbReference>
<dbReference type="SUPFAM" id="SSF56176">
    <property type="entry name" value="FAD-binding/transporter-associated domain-like"/>
    <property type="match status" value="1"/>
</dbReference>
<reference evidence="5 6" key="1">
    <citation type="submission" date="2018-05" db="EMBL/GenBank/DDBJ databases">
        <title>Genomic Encyclopedia of Type Strains, Phase IV (KMG-IV): sequencing the most valuable type-strain genomes for metagenomic binning, comparative biology and taxonomic classification.</title>
        <authorList>
            <person name="Goeker M."/>
        </authorList>
    </citation>
    <scope>NUCLEOTIDE SEQUENCE [LARGE SCALE GENOMIC DNA]</scope>
    <source>
        <strain evidence="5 6">DSM 16791</strain>
    </source>
</reference>
<keyword evidence="1" id="KW-0285">Flavoprotein</keyword>
<protein>
    <submittedName>
        <fullName evidence="5">CO/xanthine dehydrogenase FAD-binding subunit</fullName>
    </submittedName>
</protein>
<gene>
    <name evidence="5" type="ORF">DFR52_10299</name>
</gene>
<dbReference type="Gene3D" id="3.30.390.50">
    <property type="entry name" value="CO dehydrogenase flavoprotein, C-terminal domain"/>
    <property type="match status" value="1"/>
</dbReference>
<keyword evidence="3" id="KW-0560">Oxidoreductase</keyword>
<dbReference type="Gene3D" id="3.30.465.10">
    <property type="match status" value="1"/>
</dbReference>
<evidence type="ECO:0000259" key="4">
    <source>
        <dbReference type="PROSITE" id="PS51387"/>
    </source>
</evidence>
<dbReference type="OrthoDB" id="9814706at2"/>
<dbReference type="AlphaFoldDB" id="A0A317PL05"/>
<dbReference type="PROSITE" id="PS51387">
    <property type="entry name" value="FAD_PCMH"/>
    <property type="match status" value="1"/>
</dbReference>
<dbReference type="InterPro" id="IPR036318">
    <property type="entry name" value="FAD-bd_PCMH-like_sf"/>
</dbReference>
<dbReference type="EMBL" id="QGTR01000002">
    <property type="protein sequence ID" value="PWW01437.1"/>
    <property type="molecule type" value="Genomic_DNA"/>
</dbReference>
<proteinExistence type="predicted"/>
<dbReference type="InterPro" id="IPR016169">
    <property type="entry name" value="FAD-bd_PCMH_sub2"/>
</dbReference>
<dbReference type="InterPro" id="IPR005107">
    <property type="entry name" value="CO_DH_flav_C"/>
</dbReference>
<comment type="caution">
    <text evidence="5">The sequence shown here is derived from an EMBL/GenBank/DDBJ whole genome shotgun (WGS) entry which is preliminary data.</text>
</comment>
<dbReference type="PANTHER" id="PTHR42659:SF2">
    <property type="entry name" value="XANTHINE DEHYDROGENASE SUBUNIT C-RELATED"/>
    <property type="match status" value="1"/>
</dbReference>
<evidence type="ECO:0000256" key="2">
    <source>
        <dbReference type="ARBA" id="ARBA00022827"/>
    </source>
</evidence>
<dbReference type="InterPro" id="IPR002346">
    <property type="entry name" value="Mopterin_DH_FAD-bd"/>
</dbReference>
<dbReference type="RefSeq" id="WP_110031254.1">
    <property type="nucleotide sequence ID" value="NZ_QGTR01000002.1"/>
</dbReference>
<dbReference type="InterPro" id="IPR036683">
    <property type="entry name" value="CO_DH_flav_C_dom_sf"/>
</dbReference>
<sequence>MSLSLQTFSTVKDASAALRSGGARYLGGGTLVVRAVNEGDISVTGYVRATDPALSSIDHADGRVRIGASVTMATIARRRDLGDVVRAAKAVGGPAIRNMATVGGNLHAPAPYGDFAVALLALDVTVHFTDRDMPMADFIAGNGTPSGHDIVTAVSFAVPPAGSFRFLKVSRVKPKGVSVLSIATLIDTDGAGAVQTARIALGCMAERPMRAAAAERALVGSRLTREGIAAAVAAIGEGTDPITDPIASAWYRAEVLPVHFRRLLLG</sequence>
<feature type="domain" description="FAD-binding PCMH-type" evidence="4">
    <location>
        <begin position="1"/>
        <end position="161"/>
    </location>
</feature>
<dbReference type="Proteomes" id="UP000246352">
    <property type="component" value="Unassembled WGS sequence"/>
</dbReference>
<dbReference type="Pfam" id="PF00941">
    <property type="entry name" value="FAD_binding_5"/>
    <property type="match status" value="1"/>
</dbReference>